<organism evidence="1 2">
    <name type="scientific">Durusdinium trenchii</name>
    <dbReference type="NCBI Taxonomy" id="1381693"/>
    <lineage>
        <taxon>Eukaryota</taxon>
        <taxon>Sar</taxon>
        <taxon>Alveolata</taxon>
        <taxon>Dinophyceae</taxon>
        <taxon>Suessiales</taxon>
        <taxon>Symbiodiniaceae</taxon>
        <taxon>Durusdinium</taxon>
    </lineage>
</organism>
<evidence type="ECO:0000313" key="2">
    <source>
        <dbReference type="Proteomes" id="UP001642484"/>
    </source>
</evidence>
<comment type="caution">
    <text evidence="1">The sequence shown here is derived from an EMBL/GenBank/DDBJ whole genome shotgun (WGS) entry which is preliminary data.</text>
</comment>
<name>A0ABP0PNZ9_9DINO</name>
<dbReference type="Gene3D" id="1.25.40.10">
    <property type="entry name" value="Tetratricopeptide repeat domain"/>
    <property type="match status" value="1"/>
</dbReference>
<dbReference type="Proteomes" id="UP001642484">
    <property type="component" value="Unassembled WGS sequence"/>
</dbReference>
<gene>
    <name evidence="1" type="ORF">CCMP2556_LOCUS37662</name>
</gene>
<feature type="non-terminal residue" evidence="1">
    <location>
        <position position="1"/>
    </location>
</feature>
<sequence length="149" mass="15491">VNSFETAKRLRALGQRHWPSAVELLSALQDAAAECGRFQFAAVLSGAAKATSWPFALRVLGNAPDVAAYTTSVLALEKASQWSLGLQHIQRMATTATPPDLKAWTAATQAAGAAAGRWQAMLAMRNAAAEGLERGGAASAQGVRGTRSG</sequence>
<accession>A0ABP0PNZ9</accession>
<proteinExistence type="predicted"/>
<reference evidence="1 2" key="1">
    <citation type="submission" date="2024-02" db="EMBL/GenBank/DDBJ databases">
        <authorList>
            <person name="Chen Y."/>
            <person name="Shah S."/>
            <person name="Dougan E. K."/>
            <person name="Thang M."/>
            <person name="Chan C."/>
        </authorList>
    </citation>
    <scope>NUCLEOTIDE SEQUENCE [LARGE SCALE GENOMIC DNA]</scope>
</reference>
<keyword evidence="2" id="KW-1185">Reference proteome</keyword>
<dbReference type="InterPro" id="IPR011990">
    <property type="entry name" value="TPR-like_helical_dom_sf"/>
</dbReference>
<dbReference type="EMBL" id="CAXAMN010023273">
    <property type="protein sequence ID" value="CAK9076445.1"/>
    <property type="molecule type" value="Genomic_DNA"/>
</dbReference>
<protein>
    <submittedName>
        <fullName evidence="1">Uncharacterized protein</fullName>
    </submittedName>
</protein>
<evidence type="ECO:0000313" key="1">
    <source>
        <dbReference type="EMBL" id="CAK9076445.1"/>
    </source>
</evidence>